<protein>
    <submittedName>
        <fullName evidence="2">Uncharacterized protein MANES_14G151400</fullName>
    </submittedName>
</protein>
<sequence>MDPSHLLDPVLNNNENSNKLPLPSQHQPLYLPESKTQTGQGSKTQTRQGSKTKRLPSFLLPKESHSHFVSLGNNGG</sequence>
<dbReference type="EMBL" id="GGEC01031034">
    <property type="protein sequence ID" value="MBX11518.1"/>
    <property type="molecule type" value="Transcribed_RNA"/>
</dbReference>
<accession>A0A2P2L0N2</accession>
<evidence type="ECO:0000256" key="1">
    <source>
        <dbReference type="SAM" id="MobiDB-lite"/>
    </source>
</evidence>
<feature type="region of interest" description="Disordered" evidence="1">
    <location>
        <begin position="1"/>
        <end position="76"/>
    </location>
</feature>
<evidence type="ECO:0000313" key="2">
    <source>
        <dbReference type="EMBL" id="MBX11518.1"/>
    </source>
</evidence>
<organism evidence="2">
    <name type="scientific">Rhizophora mucronata</name>
    <name type="common">Asiatic mangrove</name>
    <dbReference type="NCBI Taxonomy" id="61149"/>
    <lineage>
        <taxon>Eukaryota</taxon>
        <taxon>Viridiplantae</taxon>
        <taxon>Streptophyta</taxon>
        <taxon>Embryophyta</taxon>
        <taxon>Tracheophyta</taxon>
        <taxon>Spermatophyta</taxon>
        <taxon>Magnoliopsida</taxon>
        <taxon>eudicotyledons</taxon>
        <taxon>Gunneridae</taxon>
        <taxon>Pentapetalae</taxon>
        <taxon>rosids</taxon>
        <taxon>fabids</taxon>
        <taxon>Malpighiales</taxon>
        <taxon>Rhizophoraceae</taxon>
        <taxon>Rhizophora</taxon>
    </lineage>
</organism>
<proteinExistence type="predicted"/>
<dbReference type="AlphaFoldDB" id="A0A2P2L0N2"/>
<name>A0A2P2L0N2_RHIMU</name>
<reference evidence="2" key="1">
    <citation type="submission" date="2018-02" db="EMBL/GenBank/DDBJ databases">
        <title>Rhizophora mucronata_Transcriptome.</title>
        <authorList>
            <person name="Meera S.P."/>
            <person name="Sreeshan A."/>
            <person name="Augustine A."/>
        </authorList>
    </citation>
    <scope>NUCLEOTIDE SEQUENCE</scope>
    <source>
        <tissue evidence="2">Leaf</tissue>
    </source>
</reference>
<feature type="compositionally biased region" description="Low complexity" evidence="1">
    <location>
        <begin position="34"/>
        <end position="49"/>
    </location>
</feature>
<feature type="compositionally biased region" description="Polar residues" evidence="1">
    <location>
        <begin position="11"/>
        <end position="27"/>
    </location>
</feature>